<evidence type="ECO:0000313" key="2">
    <source>
        <dbReference type="EMBL" id="AQK83765.1"/>
    </source>
</evidence>
<dbReference type="InterPro" id="IPR000380">
    <property type="entry name" value="Topo_IA"/>
</dbReference>
<dbReference type="GO" id="GO:0003677">
    <property type="term" value="F:DNA binding"/>
    <property type="evidence" value="ECO:0007669"/>
    <property type="project" value="InterPro"/>
</dbReference>
<keyword evidence="2" id="KW-0413">Isomerase</keyword>
<name>A0A1D6LX42_MAIZE</name>
<dbReference type="Pfam" id="PF01396">
    <property type="entry name" value="Zn_ribbon_Top1"/>
    <property type="match status" value="1"/>
</dbReference>
<dbReference type="PANTHER" id="PTHR42785">
    <property type="entry name" value="DNA TOPOISOMERASE, TYPE IA, CORE"/>
    <property type="match status" value="1"/>
</dbReference>
<evidence type="ECO:0000259" key="1">
    <source>
        <dbReference type="Pfam" id="PF01396"/>
    </source>
</evidence>
<dbReference type="GO" id="GO:0005694">
    <property type="term" value="C:chromosome"/>
    <property type="evidence" value="ECO:0007669"/>
    <property type="project" value="InterPro"/>
</dbReference>
<dbReference type="AlphaFoldDB" id="A0A1D6LX42"/>
<dbReference type="GO" id="GO:0006265">
    <property type="term" value="P:DNA topological change"/>
    <property type="evidence" value="ECO:0007669"/>
    <property type="project" value="InterPro"/>
</dbReference>
<gene>
    <name evidence="2" type="ORF">ZEAMMB73_Zm00001d037362</name>
</gene>
<dbReference type="Gene3D" id="3.30.65.10">
    <property type="entry name" value="Bacterial Topoisomerase I, domain 1"/>
    <property type="match status" value="1"/>
</dbReference>
<accession>A0A1D6LX42</accession>
<feature type="domain" description="DNA topoisomerase type IA zn finger" evidence="1">
    <location>
        <begin position="19"/>
        <end position="54"/>
    </location>
</feature>
<reference evidence="2" key="1">
    <citation type="submission" date="2015-12" db="EMBL/GenBank/DDBJ databases">
        <title>Update maize B73 reference genome by single molecule sequencing technologies.</title>
        <authorList>
            <consortium name="Maize Genome Sequencing Project"/>
            <person name="Ware D."/>
        </authorList>
    </citation>
    <scope>NUCLEOTIDE SEQUENCE</scope>
    <source>
        <tissue evidence="2">Seedling</tissue>
    </source>
</reference>
<dbReference type="InterPro" id="IPR013498">
    <property type="entry name" value="Topo_IA_Znf"/>
</dbReference>
<dbReference type="PANTHER" id="PTHR42785:SF1">
    <property type="entry name" value="DNA TOPOISOMERASE"/>
    <property type="match status" value="1"/>
</dbReference>
<dbReference type="EMBL" id="CM000782">
    <property type="protein sequence ID" value="AQK83765.1"/>
    <property type="molecule type" value="Genomic_DNA"/>
</dbReference>
<protein>
    <submittedName>
        <fullName evidence="2">DNA topoisomerase type IA core</fullName>
    </submittedName>
</protein>
<proteinExistence type="predicted"/>
<dbReference type="GO" id="GO:0003917">
    <property type="term" value="F:DNA topoisomerase type I (single strand cut, ATP-independent) activity"/>
    <property type="evidence" value="ECO:0007669"/>
    <property type="project" value="InterPro"/>
</dbReference>
<sequence>MLEEKFGPILFSDVYKDCRICPSCSEGTLRFKVSRYGEGYFVGCDRHPKCKYIARSLSQQEDETEPIEENAKSFEPRLLGVMPDSDQKVFSVMRFRFFYLEIGLSLGIPNLSPNSYPCVMRRLWVKVALPIWVWLYPPTTDQ</sequence>
<organism evidence="2">
    <name type="scientific">Zea mays</name>
    <name type="common">Maize</name>
    <dbReference type="NCBI Taxonomy" id="4577"/>
    <lineage>
        <taxon>Eukaryota</taxon>
        <taxon>Viridiplantae</taxon>
        <taxon>Streptophyta</taxon>
        <taxon>Embryophyta</taxon>
        <taxon>Tracheophyta</taxon>
        <taxon>Spermatophyta</taxon>
        <taxon>Magnoliopsida</taxon>
        <taxon>Liliopsida</taxon>
        <taxon>Poales</taxon>
        <taxon>Poaceae</taxon>
        <taxon>PACMAD clade</taxon>
        <taxon>Panicoideae</taxon>
        <taxon>Andropogonodae</taxon>
        <taxon>Andropogoneae</taxon>
        <taxon>Tripsacinae</taxon>
        <taxon>Zea</taxon>
    </lineage>
</organism>